<dbReference type="RefSeq" id="WP_200123646.1">
    <property type="nucleotide sequence ID" value="NZ_CP054705.1"/>
</dbReference>
<name>A0A7T6Z441_9BACI</name>
<proteinExistence type="predicted"/>
<reference evidence="1 2" key="1">
    <citation type="submission" date="2020-06" db="EMBL/GenBank/DDBJ databases">
        <title>Genomic analysis of Salicibibacter sp. NKC5-3.</title>
        <authorList>
            <person name="Oh Y.J."/>
        </authorList>
    </citation>
    <scope>NUCLEOTIDE SEQUENCE [LARGE SCALE GENOMIC DNA]</scope>
    <source>
        <strain evidence="1 2">NKC5-3</strain>
    </source>
</reference>
<gene>
    <name evidence="1" type="ORF">HUG15_13710</name>
</gene>
<evidence type="ECO:0000313" key="2">
    <source>
        <dbReference type="Proteomes" id="UP000595823"/>
    </source>
</evidence>
<dbReference type="Proteomes" id="UP000595823">
    <property type="component" value="Chromosome"/>
</dbReference>
<dbReference type="KEGG" id="scia:HUG15_13710"/>
<keyword evidence="2" id="KW-1185">Reference proteome</keyword>
<accession>A0A7T6Z441</accession>
<protein>
    <submittedName>
        <fullName evidence="1">Transcriptional regulator</fullName>
    </submittedName>
</protein>
<dbReference type="AlphaFoldDB" id="A0A7T6Z441"/>
<organism evidence="1 2">
    <name type="scientific">Salicibibacter cibarius</name>
    <dbReference type="NCBI Taxonomy" id="2743000"/>
    <lineage>
        <taxon>Bacteria</taxon>
        <taxon>Bacillati</taxon>
        <taxon>Bacillota</taxon>
        <taxon>Bacilli</taxon>
        <taxon>Bacillales</taxon>
        <taxon>Bacillaceae</taxon>
        <taxon>Salicibibacter</taxon>
    </lineage>
</organism>
<dbReference type="EMBL" id="CP054705">
    <property type="protein sequence ID" value="QQK76516.1"/>
    <property type="molecule type" value="Genomic_DNA"/>
</dbReference>
<sequence length="286" mass="32773">MTEGISYHNKDVLFKFLSELYKDATLDAFGIEGLPKIRQLLPTAMPKVQADERRSDTQFLLDDGSVLMLEYESDNRIVENHIKYLDYAQRILDREYQEEKVVRAIRLVVIYTSDVVSVGEHLNAGDIGVQSRAALLSEHNGDVILEKISDKIKRDEPLTHEELIKLSFLPLMNSTKSREEMARESINLARNIPDEREQVQVIAGILTITDKFIDDEFSTKIREWLSMTKVGRIIEKEIEQEREAAAQAAVEETTRKLAKVMLKKKISPEEVAEETGLDIEEVEKLK</sequence>
<evidence type="ECO:0000313" key="1">
    <source>
        <dbReference type="EMBL" id="QQK76516.1"/>
    </source>
</evidence>